<evidence type="ECO:0000313" key="2">
    <source>
        <dbReference type="EMBL" id="KAG2536643.1"/>
    </source>
</evidence>
<dbReference type="Proteomes" id="UP000823388">
    <property type="component" value="Chromosome 9N"/>
</dbReference>
<proteinExistence type="predicted"/>
<evidence type="ECO:0008006" key="4">
    <source>
        <dbReference type="Google" id="ProtNLM"/>
    </source>
</evidence>
<evidence type="ECO:0000313" key="3">
    <source>
        <dbReference type="Proteomes" id="UP000823388"/>
    </source>
</evidence>
<keyword evidence="1" id="KW-0732">Signal</keyword>
<comment type="caution">
    <text evidence="2">The sequence shown here is derived from an EMBL/GenBank/DDBJ whole genome shotgun (WGS) entry which is preliminary data.</text>
</comment>
<feature type="signal peptide" evidence="1">
    <location>
        <begin position="1"/>
        <end position="29"/>
    </location>
</feature>
<keyword evidence="3" id="KW-1185">Reference proteome</keyword>
<organism evidence="2 3">
    <name type="scientific">Panicum virgatum</name>
    <name type="common">Blackwell switchgrass</name>
    <dbReference type="NCBI Taxonomy" id="38727"/>
    <lineage>
        <taxon>Eukaryota</taxon>
        <taxon>Viridiplantae</taxon>
        <taxon>Streptophyta</taxon>
        <taxon>Embryophyta</taxon>
        <taxon>Tracheophyta</taxon>
        <taxon>Spermatophyta</taxon>
        <taxon>Magnoliopsida</taxon>
        <taxon>Liliopsida</taxon>
        <taxon>Poales</taxon>
        <taxon>Poaceae</taxon>
        <taxon>PACMAD clade</taxon>
        <taxon>Panicoideae</taxon>
        <taxon>Panicodae</taxon>
        <taxon>Paniceae</taxon>
        <taxon>Panicinae</taxon>
        <taxon>Panicum</taxon>
        <taxon>Panicum sect. Hiantes</taxon>
    </lineage>
</organism>
<evidence type="ECO:0000256" key="1">
    <source>
        <dbReference type="SAM" id="SignalP"/>
    </source>
</evidence>
<protein>
    <recommendedName>
        <fullName evidence="4">Transmembrane protein</fullName>
    </recommendedName>
</protein>
<dbReference type="EMBL" id="CM029054">
    <property type="protein sequence ID" value="KAG2536643.1"/>
    <property type="molecule type" value="Genomic_DNA"/>
</dbReference>
<reference evidence="2" key="1">
    <citation type="submission" date="2020-05" db="EMBL/GenBank/DDBJ databases">
        <title>WGS assembly of Panicum virgatum.</title>
        <authorList>
            <person name="Lovell J.T."/>
            <person name="Jenkins J."/>
            <person name="Shu S."/>
            <person name="Juenger T.E."/>
            <person name="Schmutz J."/>
        </authorList>
    </citation>
    <scope>NUCLEOTIDE SEQUENCE</scope>
    <source>
        <strain evidence="2">AP13</strain>
    </source>
</reference>
<gene>
    <name evidence="2" type="ORF">PVAP13_9NG210000</name>
</gene>
<sequence length="228" mass="23774">MASVVASSRTVSATVFLALIVTGWCLASAVPVAAANARRLQQLSGTGGGLASQLQALTSSFQKIAYELQTLLAKVFLPADLLAQLQKVAASFVQAQTQLQTDVSSLLLALPGQPEIVPVLQDLLKNQLSTKLQTLLTLYQNAQPVGGCFKELQANSLSALNELTDKLKSTSAALPVYLQPVAFIADLQNMATAASLVDACSPGLQTLLSNDQAVLAAVTELIAGLQKA</sequence>
<feature type="chain" id="PRO_5035754955" description="Transmembrane protein" evidence="1">
    <location>
        <begin position="30"/>
        <end position="228"/>
    </location>
</feature>
<accession>A0A8T0MJX8</accession>
<name>A0A8T0MJX8_PANVG</name>
<dbReference type="AlphaFoldDB" id="A0A8T0MJX8"/>